<keyword evidence="11" id="KW-1185">Reference proteome</keyword>
<evidence type="ECO:0000256" key="5">
    <source>
        <dbReference type="ARBA" id="ARBA00022777"/>
    </source>
</evidence>
<evidence type="ECO:0000256" key="8">
    <source>
        <dbReference type="ARBA" id="ARBA00051245"/>
    </source>
</evidence>
<comment type="catalytic activity">
    <reaction evidence="8">
        <text>L-tyrosyl-[protein] + ATP = O-phospho-L-tyrosyl-[protein] + ADP + H(+)</text>
        <dbReference type="Rhea" id="RHEA:10596"/>
        <dbReference type="Rhea" id="RHEA-COMP:10136"/>
        <dbReference type="Rhea" id="RHEA-COMP:20101"/>
        <dbReference type="ChEBI" id="CHEBI:15378"/>
        <dbReference type="ChEBI" id="CHEBI:30616"/>
        <dbReference type="ChEBI" id="CHEBI:46858"/>
        <dbReference type="ChEBI" id="CHEBI:61978"/>
        <dbReference type="ChEBI" id="CHEBI:456216"/>
        <dbReference type="EC" id="2.7.10.2"/>
    </reaction>
</comment>
<dbReference type="EC" id="2.7.10.2" evidence="2"/>
<dbReference type="PATRIC" id="fig|879305.3.peg.1632"/>
<accession>F0GXV0</accession>
<feature type="domain" description="AAA" evidence="9">
    <location>
        <begin position="51"/>
        <end position="164"/>
    </location>
</feature>
<organism evidence="10 11">
    <name type="scientific">Anaerococcus prevotii ACS-065-V-Col13</name>
    <dbReference type="NCBI Taxonomy" id="879305"/>
    <lineage>
        <taxon>Bacteria</taxon>
        <taxon>Bacillati</taxon>
        <taxon>Bacillota</taxon>
        <taxon>Tissierellia</taxon>
        <taxon>Tissierellales</taxon>
        <taxon>Peptoniphilaceae</taxon>
        <taxon>Anaerococcus</taxon>
    </lineage>
</organism>
<keyword evidence="6" id="KW-0067">ATP-binding</keyword>
<dbReference type="CDD" id="cd05387">
    <property type="entry name" value="BY-kinase"/>
    <property type="match status" value="1"/>
</dbReference>
<dbReference type="PANTHER" id="PTHR32309">
    <property type="entry name" value="TYROSINE-PROTEIN KINASE"/>
    <property type="match status" value="1"/>
</dbReference>
<dbReference type="InterPro" id="IPR025669">
    <property type="entry name" value="AAA_dom"/>
</dbReference>
<dbReference type="SUPFAM" id="SSF52540">
    <property type="entry name" value="P-loop containing nucleoside triphosphate hydrolases"/>
    <property type="match status" value="1"/>
</dbReference>
<keyword evidence="5" id="KW-0418">Kinase</keyword>
<dbReference type="InterPro" id="IPR027417">
    <property type="entry name" value="P-loop_NTPase"/>
</dbReference>
<evidence type="ECO:0000256" key="2">
    <source>
        <dbReference type="ARBA" id="ARBA00011903"/>
    </source>
</evidence>
<dbReference type="InterPro" id="IPR005702">
    <property type="entry name" value="Wzc-like_C"/>
</dbReference>
<sequence>MFRRKDDEKKEIALQAFYDLEDTIVRNLLATDKLIAFTSTSNHTDQLLNIYVMAKHLAEEENKILLIDANLREQELADFLGKNKERGFIDGVLGEYTNEEIISSDENIKNLDLMFTGKVSDYADQFLEPNAIRNFLAQVKEKYDYVFVNTTANTGIPEANMFAALCDKTVLFTAYANKDNEVFDHSIKELQNVHANIIGVVITNYVYSEREVEEMFGEI</sequence>
<reference evidence="10 11" key="1">
    <citation type="submission" date="2011-01" db="EMBL/GenBank/DDBJ databases">
        <authorList>
            <person name="Durkin A.S."/>
            <person name="Madupu R."/>
            <person name="Torralba M."/>
            <person name="Gillis M."/>
            <person name="Methe B."/>
            <person name="Sutton G."/>
            <person name="Nelson K.E."/>
        </authorList>
    </citation>
    <scope>NUCLEOTIDE SEQUENCE [LARGE SCALE GENOMIC DNA]</scope>
    <source>
        <strain evidence="10 11">ACS-065-V-Col13</strain>
    </source>
</reference>
<dbReference type="Proteomes" id="UP000005286">
    <property type="component" value="Unassembled WGS sequence"/>
</dbReference>
<evidence type="ECO:0000313" key="10">
    <source>
        <dbReference type="EMBL" id="EGC81379.1"/>
    </source>
</evidence>
<evidence type="ECO:0000256" key="3">
    <source>
        <dbReference type="ARBA" id="ARBA00022679"/>
    </source>
</evidence>
<dbReference type="Gene3D" id="3.40.50.300">
    <property type="entry name" value="P-loop containing nucleotide triphosphate hydrolases"/>
    <property type="match status" value="1"/>
</dbReference>
<dbReference type="RefSeq" id="WP_004835742.1">
    <property type="nucleotide sequence ID" value="NZ_AEXM01000035.1"/>
</dbReference>
<dbReference type="EMBL" id="AEXM01000035">
    <property type="protein sequence ID" value="EGC81379.1"/>
    <property type="molecule type" value="Genomic_DNA"/>
</dbReference>
<comment type="caution">
    <text evidence="10">The sequence shown here is derived from an EMBL/GenBank/DDBJ whole genome shotgun (WGS) entry which is preliminary data.</text>
</comment>
<dbReference type="STRING" id="879305.HMPREF9290_0346"/>
<evidence type="ECO:0000259" key="9">
    <source>
        <dbReference type="Pfam" id="PF13614"/>
    </source>
</evidence>
<dbReference type="eggNOG" id="COG0489">
    <property type="taxonomic scope" value="Bacteria"/>
</dbReference>
<evidence type="ECO:0000256" key="1">
    <source>
        <dbReference type="ARBA" id="ARBA00007316"/>
    </source>
</evidence>
<protein>
    <recommendedName>
        <fullName evidence="2">non-specific protein-tyrosine kinase</fullName>
        <ecNumber evidence="2">2.7.10.2</ecNumber>
    </recommendedName>
</protein>
<dbReference type="Pfam" id="PF13614">
    <property type="entry name" value="AAA_31"/>
    <property type="match status" value="1"/>
</dbReference>
<evidence type="ECO:0000313" key="11">
    <source>
        <dbReference type="Proteomes" id="UP000005286"/>
    </source>
</evidence>
<name>F0GXV0_9FIRM</name>
<keyword evidence="7" id="KW-0829">Tyrosine-protein kinase</keyword>
<evidence type="ECO:0000256" key="6">
    <source>
        <dbReference type="ARBA" id="ARBA00022840"/>
    </source>
</evidence>
<dbReference type="GO" id="GO:0004713">
    <property type="term" value="F:protein tyrosine kinase activity"/>
    <property type="evidence" value="ECO:0007669"/>
    <property type="project" value="TreeGrafter"/>
</dbReference>
<evidence type="ECO:0000256" key="4">
    <source>
        <dbReference type="ARBA" id="ARBA00022741"/>
    </source>
</evidence>
<evidence type="ECO:0000256" key="7">
    <source>
        <dbReference type="ARBA" id="ARBA00023137"/>
    </source>
</evidence>
<keyword evidence="3" id="KW-0808">Transferase</keyword>
<keyword evidence="4" id="KW-0547">Nucleotide-binding</keyword>
<gene>
    <name evidence="10" type="ORF">HMPREF9290_0346</name>
</gene>
<dbReference type="AlphaFoldDB" id="F0GXV0"/>
<proteinExistence type="inferred from homology"/>
<dbReference type="PANTHER" id="PTHR32309:SF13">
    <property type="entry name" value="FERRIC ENTEROBACTIN TRANSPORT PROTEIN FEPE"/>
    <property type="match status" value="1"/>
</dbReference>
<comment type="similarity">
    <text evidence="1">Belongs to the CpsD/CapB family.</text>
</comment>
<dbReference type="InterPro" id="IPR050445">
    <property type="entry name" value="Bact_polysacc_biosynth/exp"/>
</dbReference>
<dbReference type="GO" id="GO:0005886">
    <property type="term" value="C:plasma membrane"/>
    <property type="evidence" value="ECO:0007669"/>
    <property type="project" value="TreeGrafter"/>
</dbReference>